<feature type="repeat" description="TPR" evidence="1">
    <location>
        <begin position="244"/>
        <end position="277"/>
    </location>
</feature>
<dbReference type="Pfam" id="PF12770">
    <property type="entry name" value="CHAT"/>
    <property type="match status" value="1"/>
</dbReference>
<gene>
    <name evidence="4" type="ORF">H6G72_24690</name>
</gene>
<name>A0ABR8EJA5_9CYAN</name>
<feature type="region of interest" description="Disordered" evidence="2">
    <location>
        <begin position="1158"/>
        <end position="1180"/>
    </location>
</feature>
<feature type="compositionally biased region" description="Low complexity" evidence="2">
    <location>
        <begin position="816"/>
        <end position="832"/>
    </location>
</feature>
<accession>A0ABR8EJA5</accession>
<dbReference type="PROSITE" id="PS50005">
    <property type="entry name" value="TPR"/>
    <property type="match status" value="10"/>
</dbReference>
<keyword evidence="1" id="KW-0802">TPR repeat</keyword>
<evidence type="ECO:0000313" key="5">
    <source>
        <dbReference type="Proteomes" id="UP000641954"/>
    </source>
</evidence>
<reference evidence="4 5" key="1">
    <citation type="journal article" date="2020" name="ISME J.">
        <title>Comparative genomics reveals insights into cyanobacterial evolution and habitat adaptation.</title>
        <authorList>
            <person name="Chen M.Y."/>
            <person name="Teng W.K."/>
            <person name="Zhao L."/>
            <person name="Hu C.X."/>
            <person name="Zhou Y.K."/>
            <person name="Han B.P."/>
            <person name="Song L.R."/>
            <person name="Shu W.S."/>
        </authorList>
    </citation>
    <scope>NUCLEOTIDE SEQUENCE [LARGE SCALE GENOMIC DNA]</scope>
    <source>
        <strain evidence="4 5">FACHB-1370</strain>
    </source>
</reference>
<feature type="repeat" description="TPR" evidence="1">
    <location>
        <begin position="284"/>
        <end position="317"/>
    </location>
</feature>
<feature type="repeat" description="TPR" evidence="1">
    <location>
        <begin position="164"/>
        <end position="197"/>
    </location>
</feature>
<comment type="caution">
    <text evidence="4">The sequence shown here is derived from an EMBL/GenBank/DDBJ whole genome shotgun (WGS) entry which is preliminary data.</text>
</comment>
<dbReference type="Gene3D" id="1.25.40.10">
    <property type="entry name" value="Tetratricopeptide repeat domain"/>
    <property type="match status" value="4"/>
</dbReference>
<evidence type="ECO:0000256" key="2">
    <source>
        <dbReference type="SAM" id="MobiDB-lite"/>
    </source>
</evidence>
<organism evidence="4 5">
    <name type="scientific">Planktothricoides raciborskii FACHB-1370</name>
    <dbReference type="NCBI Taxonomy" id="2949576"/>
    <lineage>
        <taxon>Bacteria</taxon>
        <taxon>Bacillati</taxon>
        <taxon>Cyanobacteriota</taxon>
        <taxon>Cyanophyceae</taxon>
        <taxon>Oscillatoriophycideae</taxon>
        <taxon>Oscillatoriales</taxon>
        <taxon>Oscillatoriaceae</taxon>
        <taxon>Planktothricoides</taxon>
    </lineage>
</organism>
<sequence length="1345" mass="151709">MDEQRLNAYIQLIQAILGCASGEEMDILQANPELVDAGLVQVMRAEAEIKMELGELKAADRLLNVGIKIVTANYSLPTLRKAEADALLQQGFQQYQHSEYPQAWESLQQSLALYQAIGDKANIALCWGQLGSVQRNRGNWDEAERLYQQCLAIETELGDRKGMATSWGQLGDIQRFRGNWDEAERLYQQSLALRTELGDRSGMASSWELLGYIQNVRGNWDEAERLYQQCLAIETELGDRSGMATSWGVLGDIQRNRGNWDEAERLYQQSLALSTELGDRSGMAAVWGVLGDIQRNRGNWDEAERLYQQSLALRTELGDRAGMATSWGQLGYIQRNRGNWDEAERLYQQYLALSTELGDRSGMATSWGVLGDIQRNRGNWDEAERLYQQSLALSTELGDRSGMAAVWGVLGDIQNLRGNWDEAERLYQQSLALSTELGDRSGMAESWGVLGDIQRKRGNWDEAERLYQQSLALRTELGDRKGMATSWGQLGDIQRNRGNWDEAERLYQQSLALRTELGDRSGMAAVWGVLGDIQRNRGNWDEAERLYQQSLALRTELGDRSGMAAVWGVLGDIQRFRGNWDEAERLYQQCLALRTELGDRAGMASSWGLLGDIQRFRGNWDEAERLYQQSLALRTELGDKSGMGYVYNVLAFVHQHSNKIPEAFAAWRAGLAACPPNRFPVEALLLGSNLGDAAFDIKDWQTAIEGYEAAITAVETSCTFAASNQEKQKRRTAQIGVYEKLVQACINSGDIGRALASVERSKSRNLIELLANRDIYPKGDIPPEILTQLDTLRREVTAKQQLLETLDRPTTTNSPSDTLGGDSRGSSSGGLTPDAIETIRQEYQKAEQKLNKLLDIIKTYDPTFSLTQRVEPIKFSEIQGLLDEHTALIEWYCTRERIYAFVVLGGVKERNFLLKNIKMLLFKLSTLFNFPQKEDSEPPFLRGAGGISVWISTPEAYTQLQELRQTYLDTYSQKKSDWEEQFNHYLHRLADILHISELIAPLTDKYRQLILVPYRDLHLFPLHILPLDNSSNPPYLMDKFADGVKYAPSCQFLQEISRRNRKDISNNTSPRFFAIQNPTEDLEYADLEVQAISPAFQPHARILPKKAASKAALKETATAQDFQGAEYIHFAGHGAFNFVSPLLSPLVLAGAVVKREDGQTESLPRENHPEPKPEPELTGNSRYIPWRKGKTLDLTLCYTLGELFQLDLPSCRLVILSACETGLVDFSPELEEYISLGLGFLYAGAPNVICSLWAVNDLSTAILMVKLYEEMQIQPSITLALKAAQQWMRTVTKQELINWLNPSESQENAPIKQKLRENVHLGFKPSHYQPYQHPKHWGAFCAIGV</sequence>
<proteinExistence type="predicted"/>
<dbReference type="InterPro" id="IPR011990">
    <property type="entry name" value="TPR-like_helical_dom_sf"/>
</dbReference>
<feature type="repeat" description="TPR" evidence="1">
    <location>
        <begin position="324"/>
        <end position="357"/>
    </location>
</feature>
<dbReference type="EMBL" id="JACJSK010000053">
    <property type="protein sequence ID" value="MBD2546969.1"/>
    <property type="molecule type" value="Genomic_DNA"/>
</dbReference>
<evidence type="ECO:0000259" key="3">
    <source>
        <dbReference type="Pfam" id="PF12770"/>
    </source>
</evidence>
<dbReference type="PROSITE" id="PS51257">
    <property type="entry name" value="PROKAR_LIPOPROTEIN"/>
    <property type="match status" value="1"/>
</dbReference>
<feature type="repeat" description="TPR" evidence="1">
    <location>
        <begin position="204"/>
        <end position="237"/>
    </location>
</feature>
<feature type="repeat" description="TPR" evidence="1">
    <location>
        <begin position="484"/>
        <end position="517"/>
    </location>
</feature>
<dbReference type="InterPro" id="IPR019734">
    <property type="entry name" value="TPR_rpt"/>
</dbReference>
<feature type="region of interest" description="Disordered" evidence="2">
    <location>
        <begin position="802"/>
        <end position="833"/>
    </location>
</feature>
<feature type="repeat" description="TPR" evidence="1">
    <location>
        <begin position="444"/>
        <end position="477"/>
    </location>
</feature>
<evidence type="ECO:0000313" key="4">
    <source>
        <dbReference type="EMBL" id="MBD2546969.1"/>
    </source>
</evidence>
<feature type="compositionally biased region" description="Basic and acidic residues" evidence="2">
    <location>
        <begin position="1158"/>
        <end position="1175"/>
    </location>
</feature>
<dbReference type="Pfam" id="PF13424">
    <property type="entry name" value="TPR_12"/>
    <property type="match status" value="7"/>
</dbReference>
<dbReference type="RefSeq" id="WP_190880217.1">
    <property type="nucleotide sequence ID" value="NZ_JACJSK010000053.1"/>
</dbReference>
<evidence type="ECO:0000256" key="1">
    <source>
        <dbReference type="PROSITE-ProRule" id="PRU00339"/>
    </source>
</evidence>
<dbReference type="InterPro" id="IPR024983">
    <property type="entry name" value="CHAT_dom"/>
</dbReference>
<dbReference type="Proteomes" id="UP000641954">
    <property type="component" value="Unassembled WGS sequence"/>
</dbReference>
<dbReference type="SUPFAM" id="SSF48452">
    <property type="entry name" value="TPR-like"/>
    <property type="match status" value="3"/>
</dbReference>
<dbReference type="SMART" id="SM00028">
    <property type="entry name" value="TPR"/>
    <property type="match status" value="16"/>
</dbReference>
<keyword evidence="5" id="KW-1185">Reference proteome</keyword>
<feature type="repeat" description="TPR" evidence="1">
    <location>
        <begin position="524"/>
        <end position="557"/>
    </location>
</feature>
<feature type="domain" description="CHAT" evidence="3">
    <location>
        <begin position="988"/>
        <end position="1344"/>
    </location>
</feature>
<protein>
    <submittedName>
        <fullName evidence="4">CHAT domain-containing protein</fullName>
    </submittedName>
</protein>
<feature type="compositionally biased region" description="Polar residues" evidence="2">
    <location>
        <begin position="802"/>
        <end position="815"/>
    </location>
</feature>
<feature type="repeat" description="TPR" evidence="1">
    <location>
        <begin position="364"/>
        <end position="397"/>
    </location>
</feature>
<feature type="repeat" description="TPR" evidence="1">
    <location>
        <begin position="124"/>
        <end position="157"/>
    </location>
</feature>
<dbReference type="PANTHER" id="PTHR10098:SF108">
    <property type="entry name" value="TETRATRICOPEPTIDE REPEAT PROTEIN 28"/>
    <property type="match status" value="1"/>
</dbReference>
<dbReference type="PANTHER" id="PTHR10098">
    <property type="entry name" value="RAPSYN-RELATED"/>
    <property type="match status" value="1"/>
</dbReference>